<proteinExistence type="inferred from homology"/>
<feature type="domain" description="Leucine-binding protein" evidence="5">
    <location>
        <begin position="30"/>
        <end position="354"/>
    </location>
</feature>
<evidence type="ECO:0000259" key="5">
    <source>
        <dbReference type="Pfam" id="PF13458"/>
    </source>
</evidence>
<dbReference type="InterPro" id="IPR028081">
    <property type="entry name" value="Leu-bd"/>
</dbReference>
<dbReference type="InterPro" id="IPR000709">
    <property type="entry name" value="Leu_Ile_Val-bd"/>
</dbReference>
<evidence type="ECO:0000256" key="2">
    <source>
        <dbReference type="ARBA" id="ARBA00022448"/>
    </source>
</evidence>
<dbReference type="EMBL" id="CP036259">
    <property type="protein sequence ID" value="QDR83312.1"/>
    <property type="molecule type" value="Genomic_DNA"/>
</dbReference>
<dbReference type="InterPro" id="IPR051010">
    <property type="entry name" value="BCAA_transport"/>
</dbReference>
<dbReference type="Pfam" id="PF13458">
    <property type="entry name" value="Peripla_BP_6"/>
    <property type="match status" value="1"/>
</dbReference>
<keyword evidence="2" id="KW-0813">Transport</keyword>
<dbReference type="KEGG" id="sted:SPTER_47960"/>
<evidence type="ECO:0000256" key="1">
    <source>
        <dbReference type="ARBA" id="ARBA00010062"/>
    </source>
</evidence>
<gene>
    <name evidence="6" type="ORF">SPTER_47960</name>
</gene>
<sequence>MTAVKRFRTAVLPIFLLITLFVAGCVDRAPVKIGFVAGLTGRQSDIGVAGRNGVILAVEEINKAGGIAGRQVELIVKDDKNDPAVVRRVDAELINTGVRTIIGHMTSVAAVASLPVIAGGKALIISPTARADSLSGHDDFLITVMPPLSVSAQAQASYAVDALGLNKMAVIYDITNGDFSQSWLQAFTAKYEELGGTVAITYPFISGKSVDYVKLANTVGGCWPEGVLIIAGAVDAALLSQWLKKNQPAVPLFSSSWAMTDDFIHHGGSAVEGVVFSSPFIPDPRGLSYSRFVRVYQERFGSRPNYAAAYGYEAAQLLAAGIKQAGNTEAQAVKAAILAQGQFPGLWSEIVINATGDSQRLGGLITVKDGQFTPLIN</sequence>
<organism evidence="6 7">
    <name type="scientific">Sporomusa termitida</name>
    <dbReference type="NCBI Taxonomy" id="2377"/>
    <lineage>
        <taxon>Bacteria</taxon>
        <taxon>Bacillati</taxon>
        <taxon>Bacillota</taxon>
        <taxon>Negativicutes</taxon>
        <taxon>Selenomonadales</taxon>
        <taxon>Sporomusaceae</taxon>
        <taxon>Sporomusa</taxon>
    </lineage>
</organism>
<name>A0A517E135_9FIRM</name>
<dbReference type="PANTHER" id="PTHR30483:SF6">
    <property type="entry name" value="PERIPLASMIC BINDING PROTEIN OF ABC TRANSPORTER FOR NATURAL AMINO ACIDS"/>
    <property type="match status" value="1"/>
</dbReference>
<dbReference type="CDD" id="cd19983">
    <property type="entry name" value="PBP1_ABC_HAAT-like"/>
    <property type="match status" value="1"/>
</dbReference>
<keyword evidence="3" id="KW-0732">Signal</keyword>
<evidence type="ECO:0000313" key="6">
    <source>
        <dbReference type="EMBL" id="QDR83312.1"/>
    </source>
</evidence>
<comment type="similarity">
    <text evidence="1">Belongs to the leucine-binding protein family.</text>
</comment>
<protein>
    <submittedName>
        <fullName evidence="6">Leu/Ile/Val-binding protein</fullName>
    </submittedName>
</protein>
<dbReference type="AlphaFoldDB" id="A0A517E135"/>
<dbReference type="SUPFAM" id="SSF53822">
    <property type="entry name" value="Periplasmic binding protein-like I"/>
    <property type="match status" value="1"/>
</dbReference>
<dbReference type="PRINTS" id="PR00337">
    <property type="entry name" value="LEUILEVALBP"/>
</dbReference>
<reference evidence="6 7" key="1">
    <citation type="submission" date="2019-02" db="EMBL/GenBank/DDBJ databases">
        <title>Closed genome of Sporomusa termitida DSM 4440.</title>
        <authorList>
            <person name="Poehlein A."/>
            <person name="Daniel R."/>
        </authorList>
    </citation>
    <scope>NUCLEOTIDE SEQUENCE [LARGE SCALE GENOMIC DNA]</scope>
    <source>
        <strain evidence="6 7">DSM 4440</strain>
    </source>
</reference>
<dbReference type="Proteomes" id="UP000320776">
    <property type="component" value="Chromosome"/>
</dbReference>
<dbReference type="GO" id="GO:0006865">
    <property type="term" value="P:amino acid transport"/>
    <property type="evidence" value="ECO:0007669"/>
    <property type="project" value="UniProtKB-KW"/>
</dbReference>
<dbReference type="PANTHER" id="PTHR30483">
    <property type="entry name" value="LEUCINE-SPECIFIC-BINDING PROTEIN"/>
    <property type="match status" value="1"/>
</dbReference>
<dbReference type="PROSITE" id="PS51257">
    <property type="entry name" value="PROKAR_LIPOPROTEIN"/>
    <property type="match status" value="1"/>
</dbReference>
<keyword evidence="7" id="KW-1185">Reference proteome</keyword>
<dbReference type="InterPro" id="IPR028082">
    <property type="entry name" value="Peripla_BP_I"/>
</dbReference>
<evidence type="ECO:0000256" key="4">
    <source>
        <dbReference type="ARBA" id="ARBA00022970"/>
    </source>
</evidence>
<dbReference type="Gene3D" id="3.40.50.2300">
    <property type="match status" value="2"/>
</dbReference>
<accession>A0A517E135</accession>
<keyword evidence="4" id="KW-0029">Amino-acid transport</keyword>
<dbReference type="RefSeq" id="WP_170233383.1">
    <property type="nucleotide sequence ID" value="NZ_CP036259.1"/>
</dbReference>
<evidence type="ECO:0000313" key="7">
    <source>
        <dbReference type="Proteomes" id="UP000320776"/>
    </source>
</evidence>
<evidence type="ECO:0000256" key="3">
    <source>
        <dbReference type="ARBA" id="ARBA00022729"/>
    </source>
</evidence>